<dbReference type="InterPro" id="IPR043504">
    <property type="entry name" value="Peptidase_S1_PA_chymotrypsin"/>
</dbReference>
<dbReference type="AlphaFoldDB" id="A0A8X6L0P2"/>
<dbReference type="GO" id="GO:0005615">
    <property type="term" value="C:extracellular space"/>
    <property type="evidence" value="ECO:0007669"/>
    <property type="project" value="TreeGrafter"/>
</dbReference>
<dbReference type="PROSITE" id="PS00134">
    <property type="entry name" value="TRYPSIN_HIS"/>
    <property type="match status" value="1"/>
</dbReference>
<dbReference type="Proteomes" id="UP000887116">
    <property type="component" value="Unassembled WGS sequence"/>
</dbReference>
<comment type="caution">
    <text evidence="2">The sequence shown here is derived from an EMBL/GenBank/DDBJ whole genome shotgun (WGS) entry which is preliminary data.</text>
</comment>
<dbReference type="PANTHER" id="PTHR24257:SF17">
    <property type="match status" value="1"/>
</dbReference>
<evidence type="ECO:0000313" key="2">
    <source>
        <dbReference type="EMBL" id="GFQ92239.1"/>
    </source>
</evidence>
<dbReference type="GO" id="GO:0004252">
    <property type="term" value="F:serine-type endopeptidase activity"/>
    <property type="evidence" value="ECO:0007669"/>
    <property type="project" value="InterPro"/>
</dbReference>
<gene>
    <name evidence="2" type="ORF">TNCT_444231</name>
</gene>
<dbReference type="InterPro" id="IPR001254">
    <property type="entry name" value="Trypsin_dom"/>
</dbReference>
<protein>
    <recommendedName>
        <fullName evidence="1">Peptidase S1 domain-containing protein</fullName>
    </recommendedName>
</protein>
<dbReference type="Pfam" id="PF00089">
    <property type="entry name" value="Trypsin"/>
    <property type="match status" value="1"/>
</dbReference>
<organism evidence="2 3">
    <name type="scientific">Trichonephila clavata</name>
    <name type="common">Joro spider</name>
    <name type="synonym">Nephila clavata</name>
    <dbReference type="NCBI Taxonomy" id="2740835"/>
    <lineage>
        <taxon>Eukaryota</taxon>
        <taxon>Metazoa</taxon>
        <taxon>Ecdysozoa</taxon>
        <taxon>Arthropoda</taxon>
        <taxon>Chelicerata</taxon>
        <taxon>Arachnida</taxon>
        <taxon>Araneae</taxon>
        <taxon>Araneomorphae</taxon>
        <taxon>Entelegynae</taxon>
        <taxon>Araneoidea</taxon>
        <taxon>Nephilidae</taxon>
        <taxon>Trichonephila</taxon>
    </lineage>
</organism>
<feature type="domain" description="Peptidase S1" evidence="1">
    <location>
        <begin position="20"/>
        <end position="77"/>
    </location>
</feature>
<dbReference type="SUPFAM" id="SSF50494">
    <property type="entry name" value="Trypsin-like serine proteases"/>
    <property type="match status" value="1"/>
</dbReference>
<keyword evidence="3" id="KW-1185">Reference proteome</keyword>
<accession>A0A8X6L0P2</accession>
<dbReference type="InterPro" id="IPR009003">
    <property type="entry name" value="Peptidase_S1_PA"/>
</dbReference>
<name>A0A8X6L0P2_TRICU</name>
<dbReference type="PANTHER" id="PTHR24257">
    <property type="entry name" value="CHYMOTRYPSIN-LIKE ELASTASE FAMILY MEMBER"/>
    <property type="match status" value="1"/>
</dbReference>
<evidence type="ECO:0000313" key="3">
    <source>
        <dbReference type="Proteomes" id="UP000887116"/>
    </source>
</evidence>
<dbReference type="EMBL" id="BMAO01023983">
    <property type="protein sequence ID" value="GFQ92239.1"/>
    <property type="molecule type" value="Genomic_DNA"/>
</dbReference>
<proteinExistence type="predicted"/>
<dbReference type="Gene3D" id="2.40.10.10">
    <property type="entry name" value="Trypsin-like serine proteases"/>
    <property type="match status" value="1"/>
</dbReference>
<reference evidence="2" key="1">
    <citation type="submission" date="2020-07" db="EMBL/GenBank/DDBJ databases">
        <title>Multicomponent nature underlies the extraordinary mechanical properties of spider dragline silk.</title>
        <authorList>
            <person name="Kono N."/>
            <person name="Nakamura H."/>
            <person name="Mori M."/>
            <person name="Yoshida Y."/>
            <person name="Ohtoshi R."/>
            <person name="Malay A.D."/>
            <person name="Moran D.A.P."/>
            <person name="Tomita M."/>
            <person name="Numata K."/>
            <person name="Arakawa K."/>
        </authorList>
    </citation>
    <scope>NUCLEOTIDE SEQUENCE</scope>
</reference>
<sequence>MTELNLNPEKVGNNHTKNKVSLELNHPQHGTIPHFCGGVLIDKNWMLTAAHCVVNPQFVLPHPNYWKARLGEHNLALNISWSICKWQPFYGNSFESGGSNEPMKMNQALLKATLALYSPDFFPVDHLWDNID</sequence>
<dbReference type="GO" id="GO:0006508">
    <property type="term" value="P:proteolysis"/>
    <property type="evidence" value="ECO:0007669"/>
    <property type="project" value="InterPro"/>
</dbReference>
<dbReference type="OrthoDB" id="6510126at2759"/>
<dbReference type="InterPro" id="IPR018114">
    <property type="entry name" value="TRYPSIN_HIS"/>
</dbReference>
<evidence type="ECO:0000259" key="1">
    <source>
        <dbReference type="Pfam" id="PF00089"/>
    </source>
</evidence>
<dbReference type="InterPro" id="IPR050850">
    <property type="entry name" value="Peptidase_S1_Elastase_sf"/>
</dbReference>